<protein>
    <submittedName>
        <fullName evidence="1">Uncharacterized protein</fullName>
    </submittedName>
</protein>
<organism evidence="1 2">
    <name type="scientific">Choristoneura fumiferana</name>
    <name type="common">Spruce budworm moth</name>
    <name type="synonym">Archips fumiferana</name>
    <dbReference type="NCBI Taxonomy" id="7141"/>
    <lineage>
        <taxon>Eukaryota</taxon>
        <taxon>Metazoa</taxon>
        <taxon>Ecdysozoa</taxon>
        <taxon>Arthropoda</taxon>
        <taxon>Hexapoda</taxon>
        <taxon>Insecta</taxon>
        <taxon>Pterygota</taxon>
        <taxon>Neoptera</taxon>
        <taxon>Endopterygota</taxon>
        <taxon>Lepidoptera</taxon>
        <taxon>Glossata</taxon>
        <taxon>Ditrysia</taxon>
        <taxon>Tortricoidea</taxon>
        <taxon>Tortricidae</taxon>
        <taxon>Tortricinae</taxon>
        <taxon>Choristoneura</taxon>
    </lineage>
</organism>
<comment type="caution">
    <text evidence="1">The sequence shown here is derived from an EMBL/GenBank/DDBJ whole genome shotgun (WGS) entry which is preliminary data.</text>
</comment>
<proteinExistence type="predicted"/>
<evidence type="ECO:0000313" key="2">
    <source>
        <dbReference type="Proteomes" id="UP001064048"/>
    </source>
</evidence>
<name>A0ACC0KI38_CHOFU</name>
<sequence>MKYVLNWNGDAVSFINWETGQEEFNKRKCKSNNCYLTRDELFLKSIADFDAIAFLIPEIARTFPRLENRSIHQKYVYVSLESAKYFPLCDEAYDGLFNWTWTYKLDSVLPSGYVVVRNINGDIIGPKRNMNWIQADFMKPINDTLRERLKTKNKTVVWFASNCNALSKRQEFAEQLHYELKNYNLNLHVFGDCGTHKCPRDKMKDCLKMIERDYYFYLALENSFADDYVTEKLLWALQYYAIPVVFGGANYTR</sequence>
<dbReference type="EMBL" id="CM046106">
    <property type="protein sequence ID" value="KAI8436159.1"/>
    <property type="molecule type" value="Genomic_DNA"/>
</dbReference>
<evidence type="ECO:0000313" key="1">
    <source>
        <dbReference type="EMBL" id="KAI8436159.1"/>
    </source>
</evidence>
<dbReference type="Proteomes" id="UP001064048">
    <property type="component" value="Chromosome 6"/>
</dbReference>
<accession>A0ACC0KI38</accession>
<keyword evidence="2" id="KW-1185">Reference proteome</keyword>
<gene>
    <name evidence="1" type="ORF">MSG28_004248</name>
</gene>
<reference evidence="1 2" key="1">
    <citation type="journal article" date="2022" name="Genome Biol. Evol.">
        <title>The Spruce Budworm Genome: Reconstructing the Evolutionary History of Antifreeze Proteins.</title>
        <authorList>
            <person name="Beliveau C."/>
            <person name="Gagne P."/>
            <person name="Picq S."/>
            <person name="Vernygora O."/>
            <person name="Keeling C.I."/>
            <person name="Pinkney K."/>
            <person name="Doucet D."/>
            <person name="Wen F."/>
            <person name="Johnston J.S."/>
            <person name="Maaroufi H."/>
            <person name="Boyle B."/>
            <person name="Laroche J."/>
            <person name="Dewar K."/>
            <person name="Juretic N."/>
            <person name="Blackburn G."/>
            <person name="Nisole A."/>
            <person name="Brunet B."/>
            <person name="Brandao M."/>
            <person name="Lumley L."/>
            <person name="Duan J."/>
            <person name="Quan G."/>
            <person name="Lucarotti C.J."/>
            <person name="Roe A.D."/>
            <person name="Sperling F.A.H."/>
            <person name="Levesque R.C."/>
            <person name="Cusson M."/>
        </authorList>
    </citation>
    <scope>NUCLEOTIDE SEQUENCE [LARGE SCALE GENOMIC DNA]</scope>
    <source>
        <strain evidence="1">Glfc:IPQL:Cfum</strain>
    </source>
</reference>